<evidence type="ECO:0000313" key="8">
    <source>
        <dbReference type="EMBL" id="MDN5200857.1"/>
    </source>
</evidence>
<proteinExistence type="inferred from homology"/>
<dbReference type="EMBL" id="JAUJEA010000002">
    <property type="protein sequence ID" value="MDN5200857.1"/>
    <property type="molecule type" value="Genomic_DNA"/>
</dbReference>
<comment type="subcellular location">
    <subcellularLocation>
        <location evidence="1">Cell membrane</location>
        <topology evidence="1">Multi-pass membrane protein</topology>
    </subcellularLocation>
</comment>
<protein>
    <submittedName>
        <fullName evidence="8">DoxX family protein</fullName>
    </submittedName>
</protein>
<sequence length="150" mass="16598">MDALAKLETWAAPKRTKWMGILRIALGTFIVYKGIIFTIDINSLQAITSRMDILFASVGLAHYVIAAHIIGGSMLAFGIFTRGASLIQIPILIGAVIFVNFDKGFLSVGNHMELEVSIIVLALLIFFFIFGGGKWSLDELRRKDIIMHKT</sequence>
<keyword evidence="4 7" id="KW-0812">Transmembrane</keyword>
<feature type="transmembrane region" description="Helical" evidence="7">
    <location>
        <begin position="21"/>
        <end position="41"/>
    </location>
</feature>
<dbReference type="PANTHER" id="PTHR33452">
    <property type="entry name" value="OXIDOREDUCTASE CATD-RELATED"/>
    <property type="match status" value="1"/>
</dbReference>
<evidence type="ECO:0000256" key="3">
    <source>
        <dbReference type="ARBA" id="ARBA00022475"/>
    </source>
</evidence>
<dbReference type="PANTHER" id="PTHR33452:SF1">
    <property type="entry name" value="INNER MEMBRANE PROTEIN YPHA-RELATED"/>
    <property type="match status" value="1"/>
</dbReference>
<evidence type="ECO:0000256" key="1">
    <source>
        <dbReference type="ARBA" id="ARBA00004651"/>
    </source>
</evidence>
<name>A0ABT8KJI0_9BACT</name>
<dbReference type="InterPro" id="IPR032808">
    <property type="entry name" value="DoxX"/>
</dbReference>
<organism evidence="8 9">
    <name type="scientific">Splendidivirga corallicola</name>
    <dbReference type="NCBI Taxonomy" id="3051826"/>
    <lineage>
        <taxon>Bacteria</taxon>
        <taxon>Pseudomonadati</taxon>
        <taxon>Bacteroidota</taxon>
        <taxon>Cytophagia</taxon>
        <taxon>Cytophagales</taxon>
        <taxon>Splendidivirgaceae</taxon>
        <taxon>Splendidivirga</taxon>
    </lineage>
</organism>
<comment type="caution">
    <text evidence="8">The sequence shown here is derived from an EMBL/GenBank/DDBJ whole genome shotgun (WGS) entry which is preliminary data.</text>
</comment>
<keyword evidence="5 7" id="KW-1133">Transmembrane helix</keyword>
<dbReference type="InterPro" id="IPR051907">
    <property type="entry name" value="DoxX-like_oxidoreductase"/>
</dbReference>
<evidence type="ECO:0000256" key="5">
    <source>
        <dbReference type="ARBA" id="ARBA00022989"/>
    </source>
</evidence>
<evidence type="ECO:0000256" key="4">
    <source>
        <dbReference type="ARBA" id="ARBA00022692"/>
    </source>
</evidence>
<evidence type="ECO:0000256" key="2">
    <source>
        <dbReference type="ARBA" id="ARBA00006679"/>
    </source>
</evidence>
<dbReference type="Proteomes" id="UP001172082">
    <property type="component" value="Unassembled WGS sequence"/>
</dbReference>
<dbReference type="RefSeq" id="WP_346750887.1">
    <property type="nucleotide sequence ID" value="NZ_JAUJEA010000002.1"/>
</dbReference>
<gene>
    <name evidence="8" type="ORF">QQ008_05780</name>
</gene>
<feature type="transmembrane region" description="Helical" evidence="7">
    <location>
        <begin position="53"/>
        <end position="77"/>
    </location>
</feature>
<evidence type="ECO:0000256" key="6">
    <source>
        <dbReference type="ARBA" id="ARBA00023136"/>
    </source>
</evidence>
<feature type="transmembrane region" description="Helical" evidence="7">
    <location>
        <begin position="116"/>
        <end position="137"/>
    </location>
</feature>
<evidence type="ECO:0000313" key="9">
    <source>
        <dbReference type="Proteomes" id="UP001172082"/>
    </source>
</evidence>
<feature type="transmembrane region" description="Helical" evidence="7">
    <location>
        <begin position="84"/>
        <end position="101"/>
    </location>
</feature>
<accession>A0ABT8KJI0</accession>
<evidence type="ECO:0000256" key="7">
    <source>
        <dbReference type="SAM" id="Phobius"/>
    </source>
</evidence>
<keyword evidence="3" id="KW-1003">Cell membrane</keyword>
<keyword evidence="9" id="KW-1185">Reference proteome</keyword>
<comment type="similarity">
    <text evidence="2">Belongs to the DoxX family.</text>
</comment>
<reference evidence="8" key="1">
    <citation type="submission" date="2023-06" db="EMBL/GenBank/DDBJ databases">
        <title>Genomic of Parafulvivirga corallium.</title>
        <authorList>
            <person name="Wang G."/>
        </authorList>
    </citation>
    <scope>NUCLEOTIDE SEQUENCE</scope>
    <source>
        <strain evidence="8">BMA10</strain>
    </source>
</reference>
<dbReference type="Pfam" id="PF07681">
    <property type="entry name" value="DoxX"/>
    <property type="match status" value="1"/>
</dbReference>
<keyword evidence="6 7" id="KW-0472">Membrane</keyword>